<comment type="similarity">
    <text evidence="2 11">Belongs to the small Tim family.</text>
</comment>
<evidence type="ECO:0000313" key="14">
    <source>
        <dbReference type="Proteomes" id="UP001164286"/>
    </source>
</evidence>
<keyword evidence="9 11" id="KW-0496">Mitochondrion</keyword>
<keyword evidence="14" id="KW-1185">Reference proteome</keyword>
<comment type="subcellular location">
    <subcellularLocation>
        <location evidence="1 11">Mitochondrion inner membrane</location>
        <topology evidence="1 11">Peripheral membrane protein</topology>
        <orientation evidence="1 11">Intermembrane side</orientation>
    </subcellularLocation>
</comment>
<dbReference type="InterPro" id="IPR004217">
    <property type="entry name" value="Tim10-like"/>
</dbReference>
<comment type="caution">
    <text evidence="13">The sequence shown here is derived from an EMBL/GenBank/DDBJ whole genome shotgun (WGS) entry which is preliminary data.</text>
</comment>
<evidence type="ECO:0000259" key="12">
    <source>
        <dbReference type="Pfam" id="PF02953"/>
    </source>
</evidence>
<evidence type="ECO:0000256" key="7">
    <source>
        <dbReference type="ARBA" id="ARBA00022927"/>
    </source>
</evidence>
<dbReference type="GO" id="GO:0046872">
    <property type="term" value="F:metal ion binding"/>
    <property type="evidence" value="ECO:0007669"/>
    <property type="project" value="UniProtKB-KW"/>
</dbReference>
<evidence type="ECO:0000256" key="8">
    <source>
        <dbReference type="ARBA" id="ARBA00023010"/>
    </source>
</evidence>
<protein>
    <recommendedName>
        <fullName evidence="11">Mitochondrial import inner membrane translocase subunit</fullName>
    </recommendedName>
</protein>
<dbReference type="Proteomes" id="UP001164286">
    <property type="component" value="Unassembled WGS sequence"/>
</dbReference>
<keyword evidence="6" id="KW-0862">Zinc</keyword>
<dbReference type="Gene3D" id="1.10.287.810">
    <property type="entry name" value="Mitochondrial import inner membrane translocase subunit tim13 like domains"/>
    <property type="match status" value="1"/>
</dbReference>
<keyword evidence="11" id="KW-0143">Chaperone</keyword>
<keyword evidence="7 11" id="KW-0653">Protein transport</keyword>
<gene>
    <name evidence="13" type="ORF">MKK02DRAFT_27611</name>
</gene>
<sequence length="93" mass="10558">MDFSQFNGAEQAQMTRLIEKKQMQDFMKLYSGMVERCFNACAQDFTSKALSTNEKTCVQNCTDKFLKHSERVGARFAEHNAGMSTLAREQTGC</sequence>
<reference evidence="13" key="1">
    <citation type="journal article" date="2022" name="G3 (Bethesda)">
        <title>High quality genome of the basidiomycete yeast Dioszegia hungarica PDD-24b-2 isolated from cloud water.</title>
        <authorList>
            <person name="Jarrige D."/>
            <person name="Haridas S."/>
            <person name="Bleykasten-Grosshans C."/>
            <person name="Joly M."/>
            <person name="Nadalig T."/>
            <person name="Sancelme M."/>
            <person name="Vuilleumier S."/>
            <person name="Grigoriev I.V."/>
            <person name="Amato P."/>
            <person name="Bringel F."/>
        </authorList>
    </citation>
    <scope>NUCLEOTIDE SEQUENCE</scope>
    <source>
        <strain evidence="13">PDD-24b-2</strain>
    </source>
</reference>
<evidence type="ECO:0000256" key="5">
    <source>
        <dbReference type="ARBA" id="ARBA00022792"/>
    </source>
</evidence>
<keyword evidence="8 11" id="KW-0811">Translocation</keyword>
<keyword evidence="10 11" id="KW-1015">Disulfide bond</keyword>
<evidence type="ECO:0000256" key="2">
    <source>
        <dbReference type="ARBA" id="ARBA00006720"/>
    </source>
</evidence>
<dbReference type="InterPro" id="IPR050673">
    <property type="entry name" value="Mito_inner_translocase_sub"/>
</dbReference>
<evidence type="ECO:0000256" key="11">
    <source>
        <dbReference type="RuleBase" id="RU367043"/>
    </source>
</evidence>
<dbReference type="RefSeq" id="XP_052946251.1">
    <property type="nucleotide sequence ID" value="XM_053087373.1"/>
</dbReference>
<comment type="subunit">
    <text evidence="11">Heterohexamer.</text>
</comment>
<evidence type="ECO:0000256" key="1">
    <source>
        <dbReference type="ARBA" id="ARBA00004137"/>
    </source>
</evidence>
<dbReference type="GO" id="GO:0015031">
    <property type="term" value="P:protein transport"/>
    <property type="evidence" value="ECO:0007669"/>
    <property type="project" value="UniProtKB-KW"/>
</dbReference>
<dbReference type="EMBL" id="JAKWFO010000005">
    <property type="protein sequence ID" value="KAI9636474.1"/>
    <property type="molecule type" value="Genomic_DNA"/>
</dbReference>
<comment type="function">
    <text evidence="11">Mitochondrial intermembrane chaperone that participates in the import and insertion of some multi-pass transmembrane proteins into the mitochondrial inner membrane. Also required for the transfer of beta-barrel precursors from the TOM complex to the sorting and assembly machinery (SAM complex) of the outer membrane. Acts as a chaperone-like protein that protects the hydrophobic precursors from aggregation and guide them through the mitochondrial intermembrane space.</text>
</comment>
<dbReference type="GO" id="GO:0005743">
    <property type="term" value="C:mitochondrial inner membrane"/>
    <property type="evidence" value="ECO:0007669"/>
    <property type="project" value="UniProtKB-SubCell"/>
</dbReference>
<evidence type="ECO:0000313" key="13">
    <source>
        <dbReference type="EMBL" id="KAI9636474.1"/>
    </source>
</evidence>
<feature type="domain" description="Tim10-like" evidence="12">
    <location>
        <begin position="17"/>
        <end position="78"/>
    </location>
</feature>
<keyword evidence="5 11" id="KW-0999">Mitochondrion inner membrane</keyword>
<dbReference type="InterPro" id="IPR035427">
    <property type="entry name" value="Tim10-like_dom_sf"/>
</dbReference>
<evidence type="ECO:0000256" key="4">
    <source>
        <dbReference type="ARBA" id="ARBA00022723"/>
    </source>
</evidence>
<organism evidence="13 14">
    <name type="scientific">Dioszegia hungarica</name>
    <dbReference type="NCBI Taxonomy" id="4972"/>
    <lineage>
        <taxon>Eukaryota</taxon>
        <taxon>Fungi</taxon>
        <taxon>Dikarya</taxon>
        <taxon>Basidiomycota</taxon>
        <taxon>Agaricomycotina</taxon>
        <taxon>Tremellomycetes</taxon>
        <taxon>Tremellales</taxon>
        <taxon>Bulleribasidiaceae</taxon>
        <taxon>Dioszegia</taxon>
    </lineage>
</organism>
<keyword evidence="5 11" id="KW-0472">Membrane</keyword>
<dbReference type="AlphaFoldDB" id="A0AA38HCM6"/>
<dbReference type="PANTHER" id="PTHR13172">
    <property type="entry name" value="MITOCHONDRIAL IMPORT INNER MEMBRANE TRANSLOCASE SUBUNIT TIM9B"/>
    <property type="match status" value="1"/>
</dbReference>
<dbReference type="Pfam" id="PF02953">
    <property type="entry name" value="zf-Tim10_DDP"/>
    <property type="match status" value="1"/>
</dbReference>
<keyword evidence="3 11" id="KW-0813">Transport</keyword>
<proteinExistence type="inferred from homology"/>
<accession>A0AA38HCM6</accession>
<comment type="domain">
    <text evidence="11">The twin CX3C motif contains 4 conserved Cys residues that form 2 disulfide bonds in the mitochondrial intermembrane space.</text>
</comment>
<name>A0AA38HCM6_9TREE</name>
<evidence type="ECO:0000256" key="10">
    <source>
        <dbReference type="ARBA" id="ARBA00023157"/>
    </source>
</evidence>
<keyword evidence="4" id="KW-0479">Metal-binding</keyword>
<evidence type="ECO:0000256" key="3">
    <source>
        <dbReference type="ARBA" id="ARBA00022448"/>
    </source>
</evidence>
<dbReference type="GeneID" id="77726574"/>
<evidence type="ECO:0000256" key="9">
    <source>
        <dbReference type="ARBA" id="ARBA00023128"/>
    </source>
</evidence>
<dbReference type="SUPFAM" id="SSF144122">
    <property type="entry name" value="Tim10-like"/>
    <property type="match status" value="1"/>
</dbReference>
<evidence type="ECO:0000256" key="6">
    <source>
        <dbReference type="ARBA" id="ARBA00022833"/>
    </source>
</evidence>